<evidence type="ECO:0000313" key="7">
    <source>
        <dbReference type="EMBL" id="OMG51668.1"/>
    </source>
</evidence>
<dbReference type="PANTHER" id="PTHR30293">
    <property type="entry name" value="TRANSCRIPTIONAL REGULATORY PROTEIN NAC-RELATED"/>
    <property type="match status" value="1"/>
</dbReference>
<name>A0A1R1HYS4_9RHOO</name>
<comment type="similarity">
    <text evidence="1">Belongs to the LysR transcriptional regulatory family.</text>
</comment>
<keyword evidence="4" id="KW-0010">Activator</keyword>
<dbReference type="Gene3D" id="3.40.190.290">
    <property type="match status" value="1"/>
</dbReference>
<evidence type="ECO:0000256" key="2">
    <source>
        <dbReference type="ARBA" id="ARBA00023015"/>
    </source>
</evidence>
<dbReference type="FunFam" id="1.10.10.10:FF:000001">
    <property type="entry name" value="LysR family transcriptional regulator"/>
    <property type="match status" value="1"/>
</dbReference>
<evidence type="ECO:0000259" key="6">
    <source>
        <dbReference type="PROSITE" id="PS50931"/>
    </source>
</evidence>
<dbReference type="GO" id="GO:2000142">
    <property type="term" value="P:regulation of DNA-templated transcription initiation"/>
    <property type="evidence" value="ECO:0007669"/>
    <property type="project" value="TreeGrafter"/>
</dbReference>
<feature type="domain" description="HTH lysR-type" evidence="6">
    <location>
        <begin position="1"/>
        <end position="58"/>
    </location>
</feature>
<dbReference type="InterPro" id="IPR036388">
    <property type="entry name" value="WH-like_DNA-bd_sf"/>
</dbReference>
<keyword evidence="3" id="KW-0238">DNA-binding</keyword>
<dbReference type="PANTHER" id="PTHR30293:SF2">
    <property type="entry name" value="TRANSCRIPTIONAL ACTIVATOR PROTEIN NHAR"/>
    <property type="match status" value="1"/>
</dbReference>
<keyword evidence="2" id="KW-0805">Transcription regulation</keyword>
<dbReference type="AlphaFoldDB" id="A0A1R1HYS4"/>
<proteinExistence type="inferred from homology"/>
<dbReference type="Gene3D" id="1.10.10.10">
    <property type="entry name" value="Winged helix-like DNA-binding domain superfamily/Winged helix DNA-binding domain"/>
    <property type="match status" value="1"/>
</dbReference>
<dbReference type="EMBL" id="MTHD01000009">
    <property type="protein sequence ID" value="OMG51668.1"/>
    <property type="molecule type" value="Genomic_DNA"/>
</dbReference>
<evidence type="ECO:0000313" key="8">
    <source>
        <dbReference type="Proteomes" id="UP000187526"/>
    </source>
</evidence>
<dbReference type="STRING" id="418702.BJN45_17260"/>
<organism evidence="7 8">
    <name type="scientific">Azonexus hydrophilus</name>
    <dbReference type="NCBI Taxonomy" id="418702"/>
    <lineage>
        <taxon>Bacteria</taxon>
        <taxon>Pseudomonadati</taxon>
        <taxon>Pseudomonadota</taxon>
        <taxon>Betaproteobacteria</taxon>
        <taxon>Rhodocyclales</taxon>
        <taxon>Azonexaceae</taxon>
        <taxon>Azonexus</taxon>
    </lineage>
</organism>
<evidence type="ECO:0000256" key="3">
    <source>
        <dbReference type="ARBA" id="ARBA00023125"/>
    </source>
</evidence>
<comment type="caution">
    <text evidence="7">The sequence shown here is derived from an EMBL/GenBank/DDBJ whole genome shotgun (WGS) entry which is preliminary data.</text>
</comment>
<gene>
    <name evidence="7" type="ORF">BJN45_17260</name>
</gene>
<evidence type="ECO:0000256" key="5">
    <source>
        <dbReference type="ARBA" id="ARBA00023163"/>
    </source>
</evidence>
<dbReference type="GO" id="GO:0003677">
    <property type="term" value="F:DNA binding"/>
    <property type="evidence" value="ECO:0007669"/>
    <property type="project" value="UniProtKB-KW"/>
</dbReference>
<dbReference type="Pfam" id="PF00126">
    <property type="entry name" value="HTH_1"/>
    <property type="match status" value="1"/>
</dbReference>
<keyword evidence="8" id="KW-1185">Reference proteome</keyword>
<evidence type="ECO:0000256" key="4">
    <source>
        <dbReference type="ARBA" id="ARBA00023159"/>
    </source>
</evidence>
<sequence>MNLKHLRYFWTVAQVGGISRAAETLNLTPQTISGQIRHLEEDLGAALFRPAGRGLELTEAGRQVLSYADEILHLSGELKQALSARQRQPIPVLRIGITDVVPKTFAYRLLAPVGKLPEPVRLVCREGTIDMLLAELALQRLDMVVADRPMPSGLAIRGHSHKLGESPLAFFGGASLCAELGDFPQCLNDAPLLLPGGHSAIRGHIDRWLSDLRLVPRLMGEFDDSALMKAFGQAGAGFFPGPAVLRDEICTRYNTRCIGVVNEIHEGFWAITAERRVVHPAIMTVMESARSALFPSITQPVPTT</sequence>
<dbReference type="InterPro" id="IPR005119">
    <property type="entry name" value="LysR_subst-bd"/>
</dbReference>
<keyword evidence="5" id="KW-0804">Transcription</keyword>
<dbReference type="OrthoDB" id="464481at2"/>
<dbReference type="GO" id="GO:0003700">
    <property type="term" value="F:DNA-binding transcription factor activity"/>
    <property type="evidence" value="ECO:0007669"/>
    <property type="project" value="InterPro"/>
</dbReference>
<dbReference type="RefSeq" id="WP_076097520.1">
    <property type="nucleotide sequence ID" value="NZ_MTHD01000009.1"/>
</dbReference>
<dbReference type="Proteomes" id="UP000187526">
    <property type="component" value="Unassembled WGS sequence"/>
</dbReference>
<dbReference type="InterPro" id="IPR036390">
    <property type="entry name" value="WH_DNA-bd_sf"/>
</dbReference>
<dbReference type="NCBIfam" id="NF008284">
    <property type="entry name" value="PRK11062.1"/>
    <property type="match status" value="1"/>
</dbReference>
<dbReference type="InterPro" id="IPR000847">
    <property type="entry name" value="LysR_HTH_N"/>
</dbReference>
<dbReference type="Pfam" id="PF03466">
    <property type="entry name" value="LysR_substrate"/>
    <property type="match status" value="1"/>
</dbReference>
<dbReference type="PROSITE" id="PS50931">
    <property type="entry name" value="HTH_LYSR"/>
    <property type="match status" value="1"/>
</dbReference>
<reference evidence="7 8" key="1">
    <citation type="submission" date="2016-10" db="EMBL/GenBank/DDBJ databases">
        <title>Alkaliphiles isolated from bioreactors.</title>
        <authorList>
            <person name="Salah Z."/>
            <person name="Rout S.P."/>
            <person name="Humphreys P.N."/>
        </authorList>
    </citation>
    <scope>NUCLEOTIDE SEQUENCE [LARGE SCALE GENOMIC DNA]</scope>
    <source>
        <strain evidence="7 8">ZS02</strain>
    </source>
</reference>
<evidence type="ECO:0000256" key="1">
    <source>
        <dbReference type="ARBA" id="ARBA00009437"/>
    </source>
</evidence>
<accession>A0A1R1HYS4</accession>
<protein>
    <submittedName>
        <fullName evidence="7">Transcriptional activator NhaR</fullName>
    </submittedName>
</protein>
<dbReference type="SUPFAM" id="SSF53850">
    <property type="entry name" value="Periplasmic binding protein-like II"/>
    <property type="match status" value="1"/>
</dbReference>
<dbReference type="SUPFAM" id="SSF46785">
    <property type="entry name" value="Winged helix' DNA-binding domain"/>
    <property type="match status" value="1"/>
</dbReference>